<dbReference type="Gene3D" id="1.25.40.10">
    <property type="entry name" value="Tetratricopeptide repeat domain"/>
    <property type="match status" value="1"/>
</dbReference>
<dbReference type="STRING" id="696281.Desru_3870"/>
<gene>
    <name evidence="4" type="ordered locus">Desru_3870</name>
</gene>
<reference evidence="5" key="1">
    <citation type="submission" date="2011-05" db="EMBL/GenBank/DDBJ databases">
        <title>Complete sequence of Desulfotomaculum ruminis DSM 2154.</title>
        <authorList>
            <person name="Lucas S."/>
            <person name="Copeland A."/>
            <person name="Lapidus A."/>
            <person name="Cheng J.-F."/>
            <person name="Goodwin L."/>
            <person name="Pitluck S."/>
            <person name="Lu M."/>
            <person name="Detter J.C."/>
            <person name="Han C."/>
            <person name="Tapia R."/>
            <person name="Land M."/>
            <person name="Hauser L."/>
            <person name="Kyrpides N."/>
            <person name="Ivanova N."/>
            <person name="Mikhailova N."/>
            <person name="Pagani I."/>
            <person name="Stams A.J.M."/>
            <person name="Plugge C.M."/>
            <person name="Muyzer G."/>
            <person name="Kuever J."/>
            <person name="Parshina S.N."/>
            <person name="Ivanova A.E."/>
            <person name="Nazina T.N."/>
            <person name="Brambilla E."/>
            <person name="Spring S."/>
            <person name="Klenk H.-P."/>
            <person name="Woyke T."/>
        </authorList>
    </citation>
    <scope>NUCLEOTIDE SEQUENCE [LARGE SCALE GENOMIC DNA]</scope>
    <source>
        <strain evidence="5">ATCC 23193 / DSM 2154 / NCIB 8452 / DL</strain>
    </source>
</reference>
<dbReference type="OrthoDB" id="1806831at2"/>
<sequence length="191" mass="21264">MFKSLSPRARQKRFQRIVIGILVVVLSMGLIGSSMVWSGLGSAQNDTKAPTTMEERIKLLEEQAKEKPNDTGLMLNLASYYIQVGKITQADDLYAKVIQLEPKNISARQNLALSYYSQGKIDLAEKQLTEALAIEGNNADLNFQYAKLLAEKKDYQGAITAMEKVLAVQKEGPKAEEARKSIEQWKIQAGQ</sequence>
<dbReference type="PANTHER" id="PTHR45586:SF1">
    <property type="entry name" value="LIPOPOLYSACCHARIDE ASSEMBLY PROTEIN B"/>
    <property type="match status" value="1"/>
</dbReference>
<accession>F6DQS3</accession>
<dbReference type="AlphaFoldDB" id="F6DQS3"/>
<evidence type="ECO:0000313" key="5">
    <source>
        <dbReference type="Proteomes" id="UP000009234"/>
    </source>
</evidence>
<organism evidence="4 5">
    <name type="scientific">Desulforamulus ruminis (strain ATCC 23193 / DSM 2154 / NCIMB 8452 / DL)</name>
    <name type="common">Desulfotomaculum ruminis</name>
    <dbReference type="NCBI Taxonomy" id="696281"/>
    <lineage>
        <taxon>Bacteria</taxon>
        <taxon>Bacillati</taxon>
        <taxon>Bacillota</taxon>
        <taxon>Clostridia</taxon>
        <taxon>Eubacteriales</taxon>
        <taxon>Peptococcaceae</taxon>
        <taxon>Desulforamulus</taxon>
    </lineage>
</organism>
<dbReference type="PANTHER" id="PTHR45586">
    <property type="entry name" value="TPR REPEAT-CONTAINING PROTEIN PA4667"/>
    <property type="match status" value="1"/>
</dbReference>
<proteinExistence type="predicted"/>
<reference evidence="4 5" key="2">
    <citation type="journal article" date="2012" name="Stand. Genomic Sci.">
        <title>Complete genome sequence of the sulfate-reducing firmicute Desulfotomaculum ruminis type strain (DL(T)).</title>
        <authorList>
            <person name="Spring S."/>
            <person name="Visser M."/>
            <person name="Lu M."/>
            <person name="Copeland A."/>
            <person name="Lapidus A."/>
            <person name="Lucas S."/>
            <person name="Cheng J.F."/>
            <person name="Han C."/>
            <person name="Tapia R."/>
            <person name="Goodwin L.A."/>
            <person name="Pitluck S."/>
            <person name="Ivanova N."/>
            <person name="Land M."/>
            <person name="Hauser L."/>
            <person name="Larimer F."/>
            <person name="Rohde M."/>
            <person name="Goker M."/>
            <person name="Detter J.C."/>
            <person name="Kyrpides N.C."/>
            <person name="Woyke T."/>
            <person name="Schaap P.J."/>
            <person name="Plugge C.M."/>
            <person name="Muyzer G."/>
            <person name="Kuever J."/>
            <person name="Pereira I.A."/>
            <person name="Parshina S.N."/>
            <person name="Bernier-Latmani R."/>
            <person name="Stams A.J."/>
            <person name="Klenk H.P."/>
        </authorList>
    </citation>
    <scope>NUCLEOTIDE SEQUENCE [LARGE SCALE GENOMIC DNA]</scope>
    <source>
        <strain evidence="5">ATCC 23193 / DSM 2154 / NCIB 8452 / DL</strain>
    </source>
</reference>
<evidence type="ECO:0000256" key="3">
    <source>
        <dbReference type="PROSITE-ProRule" id="PRU00339"/>
    </source>
</evidence>
<name>F6DQS3_DESRL</name>
<dbReference type="SUPFAM" id="SSF48452">
    <property type="entry name" value="TPR-like"/>
    <property type="match status" value="1"/>
</dbReference>
<dbReference type="InterPro" id="IPR011990">
    <property type="entry name" value="TPR-like_helical_dom_sf"/>
</dbReference>
<keyword evidence="2 3" id="KW-0802">TPR repeat</keyword>
<dbReference type="InterPro" id="IPR051012">
    <property type="entry name" value="CellSynth/LPSAsmb/PSIAsmb"/>
</dbReference>
<feature type="repeat" description="TPR" evidence="3">
    <location>
        <begin position="71"/>
        <end position="104"/>
    </location>
</feature>
<dbReference type="Proteomes" id="UP000009234">
    <property type="component" value="Chromosome"/>
</dbReference>
<dbReference type="HOGENOM" id="CLU_094894_1_1_9"/>
<keyword evidence="1" id="KW-0677">Repeat</keyword>
<evidence type="ECO:0000256" key="1">
    <source>
        <dbReference type="ARBA" id="ARBA00022737"/>
    </source>
</evidence>
<evidence type="ECO:0000256" key="2">
    <source>
        <dbReference type="ARBA" id="ARBA00022803"/>
    </source>
</evidence>
<evidence type="ECO:0000313" key="4">
    <source>
        <dbReference type="EMBL" id="AEG62070.1"/>
    </source>
</evidence>
<dbReference type="eggNOG" id="COG4235">
    <property type="taxonomic scope" value="Bacteria"/>
</dbReference>
<dbReference type="RefSeq" id="WP_013843815.1">
    <property type="nucleotide sequence ID" value="NC_015589.1"/>
</dbReference>
<dbReference type="SMART" id="SM00028">
    <property type="entry name" value="TPR"/>
    <property type="match status" value="3"/>
</dbReference>
<dbReference type="KEGG" id="dru:Desru_3870"/>
<dbReference type="PROSITE" id="PS50005">
    <property type="entry name" value="TPR"/>
    <property type="match status" value="1"/>
</dbReference>
<dbReference type="EMBL" id="CP002780">
    <property type="protein sequence ID" value="AEG62070.1"/>
    <property type="molecule type" value="Genomic_DNA"/>
</dbReference>
<keyword evidence="5" id="KW-1185">Reference proteome</keyword>
<dbReference type="InterPro" id="IPR019734">
    <property type="entry name" value="TPR_rpt"/>
</dbReference>
<dbReference type="Pfam" id="PF14559">
    <property type="entry name" value="TPR_19"/>
    <property type="match status" value="1"/>
</dbReference>
<protein>
    <submittedName>
        <fullName evidence="4">Tetratricopeptide TPR_1 repeat-containing protein</fullName>
    </submittedName>
</protein>
<dbReference type="Pfam" id="PF13181">
    <property type="entry name" value="TPR_8"/>
    <property type="match status" value="1"/>
</dbReference>